<dbReference type="EMBL" id="MDYQ01000010">
    <property type="protein sequence ID" value="PRP88450.1"/>
    <property type="molecule type" value="Genomic_DNA"/>
</dbReference>
<reference evidence="1 2" key="1">
    <citation type="journal article" date="2018" name="Genome Biol. Evol.">
        <title>Multiple Roots of Fruiting Body Formation in Amoebozoa.</title>
        <authorList>
            <person name="Hillmann F."/>
            <person name="Forbes G."/>
            <person name="Novohradska S."/>
            <person name="Ferling I."/>
            <person name="Riege K."/>
            <person name="Groth M."/>
            <person name="Westermann M."/>
            <person name="Marz M."/>
            <person name="Spaller T."/>
            <person name="Winckler T."/>
            <person name="Schaap P."/>
            <person name="Glockner G."/>
        </authorList>
    </citation>
    <scope>NUCLEOTIDE SEQUENCE [LARGE SCALE GENOMIC DNA]</scope>
    <source>
        <strain evidence="1 2">Jena</strain>
    </source>
</reference>
<dbReference type="AlphaFoldDB" id="A0A2P6NWW5"/>
<name>A0A2P6NWW5_9EUKA</name>
<organism evidence="1 2">
    <name type="scientific">Planoprotostelium fungivorum</name>
    <dbReference type="NCBI Taxonomy" id="1890364"/>
    <lineage>
        <taxon>Eukaryota</taxon>
        <taxon>Amoebozoa</taxon>
        <taxon>Evosea</taxon>
        <taxon>Variosea</taxon>
        <taxon>Cavosteliida</taxon>
        <taxon>Cavosteliaceae</taxon>
        <taxon>Planoprotostelium</taxon>
    </lineage>
</organism>
<gene>
    <name evidence="1" type="ORF">PROFUN_03167</name>
</gene>
<keyword evidence="2" id="KW-1185">Reference proteome</keyword>
<accession>A0A2P6NWW5</accession>
<dbReference type="OrthoDB" id="2118965at2759"/>
<protein>
    <submittedName>
        <fullName evidence="1">Uncharacterized protein</fullName>
    </submittedName>
</protein>
<dbReference type="InParanoid" id="A0A2P6NWW5"/>
<evidence type="ECO:0000313" key="1">
    <source>
        <dbReference type="EMBL" id="PRP88450.1"/>
    </source>
</evidence>
<comment type="caution">
    <text evidence="1">The sequence shown here is derived from an EMBL/GenBank/DDBJ whole genome shotgun (WGS) entry which is preliminary data.</text>
</comment>
<proteinExistence type="predicted"/>
<evidence type="ECO:0000313" key="2">
    <source>
        <dbReference type="Proteomes" id="UP000241769"/>
    </source>
</evidence>
<sequence>MKGEDSSELRATETSLHIEDDKTQHHCPCAFGEIKRSLRSFVSSHLLFEFGGKLVYCRHRRETNSSHTNTDTKPINKMEANTAVTNNIAVTEAVATQGLTEAPVKTLTQEKPVVVQETIHPVEKVQVQPIIYREREQLEVHQITQKLHQTHIMSPIVERQILEPQYRNTSADQVSELESIKAQLAGREDVESYEVIEEADVTRVRVIKRPIIQESRKRTIVEEVQPVIIRDTISHEKEVESLAVFEKIVMVPIRFRFRGQVDFASFSLDQPFDVPLGQVMTVEDLYRLQLSAAKGATGGFVPMSTVSSTTTTTTATNLYPQPLQSI</sequence>
<dbReference type="Proteomes" id="UP000241769">
    <property type="component" value="Unassembled WGS sequence"/>
</dbReference>